<sequence length="567" mass="63706">MVNIAVVGSGVSGLAATWLLNEHSDHEVHLFEKGTYVGGHTHTVPFKQPRNPTASPVPVDTGFIVFNEVTYPNFLRFLELKKINITGSDMSFAVSRDAGEYEWAGKTPATLFAQWQTLFSPAQWRLVWDIIRFNAFSTEILEQVKSEAKASSSAAGQSIGRYIEKEGYSESFKNNYLLPMTAAIWSTPPDRCALDFPAQTLIRFMHNHHLLQLFDRPRWLTIQNGSISYINAITKSLPPKRLHLNTAVTAVTNTGEGQVMLTLQDGSKQVYDHVILAVHADEALEMLLNGADGATREEAEILGGFQFNKNVAYLHSDPDLMPKRRVAWSAWNYMTKSEEKSDAVDTISLTYWMNLLQNIDEKEHGDVLVTLNPLTKPKPALTVGHWNYEHPLYTEQSVASQGNLHRIQAKRGVTFAGAWTNYGFHEDGFTSGLRVATTYLGVKPPFEIRSAERQTRSDALSEAGKLIIECLDFGRRLLEPFFVAAMIMLVFTALAWEHVLMPLELALRRTTSIAPGILSRRRERAAGTLRESRQLIRQLRKYWATAAGRPNPRGPRAALKPTNKKMR</sequence>
<dbReference type="Gene3D" id="3.90.660.20">
    <property type="entry name" value="Protoporphyrinogen oxidase, mitochondrial, domain 2"/>
    <property type="match status" value="1"/>
</dbReference>
<dbReference type="PANTHER" id="PTHR42923:SF17">
    <property type="entry name" value="AMINE OXIDASE DOMAIN-CONTAINING PROTEIN"/>
    <property type="match status" value="1"/>
</dbReference>
<keyword evidence="2" id="KW-1133">Transmembrane helix</keyword>
<dbReference type="Pfam" id="PF01593">
    <property type="entry name" value="Amino_oxidase"/>
    <property type="match status" value="1"/>
</dbReference>
<keyword evidence="5" id="KW-1185">Reference proteome</keyword>
<proteinExistence type="predicted"/>
<dbReference type="OMA" id="RAWASWN"/>
<dbReference type="RefSeq" id="XP_014568682.1">
    <property type="nucleotide sequence ID" value="XM_014713196.1"/>
</dbReference>
<dbReference type="OrthoDB" id="5977668at2759"/>
<evidence type="ECO:0000259" key="3">
    <source>
        <dbReference type="Pfam" id="PF01593"/>
    </source>
</evidence>
<evidence type="ECO:0000313" key="5">
    <source>
        <dbReference type="Proteomes" id="UP000009131"/>
    </source>
</evidence>
<organism evidence="4 5">
    <name type="scientific">Mixia osmundae (strain CBS 9802 / IAM 14324 / JCM 22182 / KY 12970)</name>
    <dbReference type="NCBI Taxonomy" id="764103"/>
    <lineage>
        <taxon>Eukaryota</taxon>
        <taxon>Fungi</taxon>
        <taxon>Dikarya</taxon>
        <taxon>Basidiomycota</taxon>
        <taxon>Pucciniomycotina</taxon>
        <taxon>Mixiomycetes</taxon>
        <taxon>Mixiales</taxon>
        <taxon>Mixiaceae</taxon>
        <taxon>Mixia</taxon>
    </lineage>
</organism>
<name>G7E9Y2_MIXOS</name>
<dbReference type="InterPro" id="IPR050464">
    <property type="entry name" value="Zeta_carotene_desat/Oxidored"/>
</dbReference>
<dbReference type="GO" id="GO:0016491">
    <property type="term" value="F:oxidoreductase activity"/>
    <property type="evidence" value="ECO:0007669"/>
    <property type="project" value="InterPro"/>
</dbReference>
<dbReference type="EMBL" id="BABT02000220">
    <property type="protein sequence ID" value="GAA99451.1"/>
    <property type="molecule type" value="Genomic_DNA"/>
</dbReference>
<dbReference type="InterPro" id="IPR002937">
    <property type="entry name" value="Amino_oxidase"/>
</dbReference>
<comment type="caution">
    <text evidence="4">The sequence shown here is derived from an EMBL/GenBank/DDBJ whole genome shotgun (WGS) entry which is preliminary data.</text>
</comment>
<keyword evidence="2" id="KW-0812">Transmembrane</keyword>
<keyword evidence="2" id="KW-0472">Membrane</keyword>
<dbReference type="Gene3D" id="3.50.50.60">
    <property type="entry name" value="FAD/NAD(P)-binding domain"/>
    <property type="match status" value="1"/>
</dbReference>
<reference evidence="4 5" key="1">
    <citation type="journal article" date="2011" name="J. Gen. Appl. Microbiol.">
        <title>Draft genome sequencing of the enigmatic basidiomycete Mixia osmundae.</title>
        <authorList>
            <person name="Nishida H."/>
            <person name="Nagatsuka Y."/>
            <person name="Sugiyama J."/>
        </authorList>
    </citation>
    <scope>NUCLEOTIDE SEQUENCE [LARGE SCALE GENOMIC DNA]</scope>
    <source>
        <strain evidence="5">CBS 9802 / IAM 14324 / JCM 22182 / KY 12970</strain>
    </source>
</reference>
<feature type="transmembrane region" description="Helical" evidence="2">
    <location>
        <begin position="481"/>
        <end position="500"/>
    </location>
</feature>
<evidence type="ECO:0000313" key="4">
    <source>
        <dbReference type="EMBL" id="GAA99451.1"/>
    </source>
</evidence>
<dbReference type="Gene3D" id="1.10.3110.10">
    <property type="entry name" value="protoporphyrinogen ix oxidase, domain 3"/>
    <property type="match status" value="1"/>
</dbReference>
<reference evidence="4 5" key="2">
    <citation type="journal article" date="2012" name="Open Biol.">
        <title>Characteristics of nucleosomes and linker DNA regions on the genome of the basidiomycete Mixia osmundae revealed by mono- and dinucleosome mapping.</title>
        <authorList>
            <person name="Nishida H."/>
            <person name="Kondo S."/>
            <person name="Matsumoto T."/>
            <person name="Suzuki Y."/>
            <person name="Yoshikawa H."/>
            <person name="Taylor T.D."/>
            <person name="Sugiyama J."/>
        </authorList>
    </citation>
    <scope>NUCLEOTIDE SEQUENCE [LARGE SCALE GENOMIC DNA]</scope>
    <source>
        <strain evidence="5">CBS 9802 / IAM 14324 / JCM 22182 / KY 12970</strain>
    </source>
</reference>
<protein>
    <recommendedName>
        <fullName evidence="3">Amine oxidase domain-containing protein</fullName>
    </recommendedName>
</protein>
<evidence type="ECO:0000256" key="1">
    <source>
        <dbReference type="SAM" id="MobiDB-lite"/>
    </source>
</evidence>
<dbReference type="InterPro" id="IPR036188">
    <property type="entry name" value="FAD/NAD-bd_sf"/>
</dbReference>
<evidence type="ECO:0000256" key="2">
    <source>
        <dbReference type="SAM" id="Phobius"/>
    </source>
</evidence>
<dbReference type="InParanoid" id="G7E9Y2"/>
<feature type="domain" description="Amine oxidase" evidence="3">
    <location>
        <begin position="11"/>
        <end position="437"/>
    </location>
</feature>
<dbReference type="eggNOG" id="ENOG502QSMW">
    <property type="taxonomic scope" value="Eukaryota"/>
</dbReference>
<dbReference type="STRING" id="764103.G7E9Y2"/>
<dbReference type="SUPFAM" id="SSF51905">
    <property type="entry name" value="FAD/NAD(P)-binding domain"/>
    <property type="match status" value="1"/>
</dbReference>
<dbReference type="HOGENOM" id="CLU_028123_2_1_1"/>
<gene>
    <name evidence="4" type="primary">Mo06150</name>
    <name evidence="4" type="ORF">E5Q_06150</name>
</gene>
<dbReference type="AlphaFoldDB" id="G7E9Y2"/>
<dbReference type="Proteomes" id="UP000009131">
    <property type="component" value="Unassembled WGS sequence"/>
</dbReference>
<dbReference type="PANTHER" id="PTHR42923">
    <property type="entry name" value="PROTOPORPHYRINOGEN OXIDASE"/>
    <property type="match status" value="1"/>
</dbReference>
<accession>G7E9Y2</accession>
<feature type="region of interest" description="Disordered" evidence="1">
    <location>
        <begin position="546"/>
        <end position="567"/>
    </location>
</feature>